<evidence type="ECO:0000313" key="3">
    <source>
        <dbReference type="Proteomes" id="UP000319257"/>
    </source>
</evidence>
<evidence type="ECO:0000256" key="1">
    <source>
        <dbReference type="SAM" id="MobiDB-lite"/>
    </source>
</evidence>
<dbReference type="AlphaFoldDB" id="A0A507AR83"/>
<evidence type="ECO:0000313" key="2">
    <source>
        <dbReference type="EMBL" id="TPX09957.1"/>
    </source>
</evidence>
<reference evidence="2 3" key="1">
    <citation type="submission" date="2019-06" db="EMBL/GenBank/DDBJ databases">
        <title>Draft genome sequence of the filamentous fungus Phialemoniopsis curvata isolated from diesel fuel.</title>
        <authorList>
            <person name="Varaljay V.A."/>
            <person name="Lyon W.J."/>
            <person name="Crouch A.L."/>
            <person name="Drake C.E."/>
            <person name="Hollomon J.M."/>
            <person name="Nadeau L.J."/>
            <person name="Nunn H.S."/>
            <person name="Stevenson B.S."/>
            <person name="Bojanowski C.L."/>
            <person name="Crookes-Goodson W.J."/>
        </authorList>
    </citation>
    <scope>NUCLEOTIDE SEQUENCE [LARGE SCALE GENOMIC DNA]</scope>
    <source>
        <strain evidence="2 3">D216</strain>
    </source>
</reference>
<comment type="caution">
    <text evidence="2">The sequence shown here is derived from an EMBL/GenBank/DDBJ whole genome shotgun (WGS) entry which is preliminary data.</text>
</comment>
<proteinExistence type="predicted"/>
<accession>A0A507AR83</accession>
<feature type="compositionally biased region" description="Basic and acidic residues" evidence="1">
    <location>
        <begin position="206"/>
        <end position="222"/>
    </location>
</feature>
<dbReference type="RefSeq" id="XP_030991668.1">
    <property type="nucleotide sequence ID" value="XM_031143699.1"/>
</dbReference>
<name>A0A507AR83_9PEZI</name>
<dbReference type="EMBL" id="SKBQ01000060">
    <property type="protein sequence ID" value="TPX09957.1"/>
    <property type="molecule type" value="Genomic_DNA"/>
</dbReference>
<feature type="compositionally biased region" description="Basic residues" evidence="1">
    <location>
        <begin position="272"/>
        <end position="285"/>
    </location>
</feature>
<feature type="region of interest" description="Disordered" evidence="1">
    <location>
        <begin position="58"/>
        <end position="124"/>
    </location>
</feature>
<feature type="region of interest" description="Disordered" evidence="1">
    <location>
        <begin position="1"/>
        <end position="34"/>
    </location>
</feature>
<feature type="region of interest" description="Disordered" evidence="1">
    <location>
        <begin position="140"/>
        <end position="285"/>
    </location>
</feature>
<keyword evidence="3" id="KW-1185">Reference proteome</keyword>
<feature type="compositionally biased region" description="Basic residues" evidence="1">
    <location>
        <begin position="195"/>
        <end position="205"/>
    </location>
</feature>
<sequence>MPPSTQPALPDDDSPKSFSSSKPQSAATYTQSRNRVDLILGASHKSILSSLRAGHASLYSSSTTTPPQPPASPASSKPASVGFSALLGGSSSSSSAAHSHSHSNTPRSAATALQDELEREIASLRNTSANAGLGFAAANKQAEKDGPASAAQNAALRRRMGLGRGGRAGDATNGAARRRAREDSSSDEEEGRSALGRRKFKRARAHREPDEMEDHSTADTDAQKTVGPNGEAAPASVNELDAPEGMQAEAGSGIDTPEAQQAAGLPPDGQAQKRKKKKKKKQKMA</sequence>
<dbReference type="InParanoid" id="A0A507AR83"/>
<dbReference type="GeneID" id="41976251"/>
<protein>
    <submittedName>
        <fullName evidence="2">Uncharacterized protein</fullName>
    </submittedName>
</protein>
<feature type="compositionally biased region" description="Low complexity" evidence="1">
    <location>
        <begin position="16"/>
        <end position="25"/>
    </location>
</feature>
<dbReference type="Proteomes" id="UP000319257">
    <property type="component" value="Unassembled WGS sequence"/>
</dbReference>
<feature type="compositionally biased region" description="Low complexity" evidence="1">
    <location>
        <begin position="73"/>
        <end position="98"/>
    </location>
</feature>
<organism evidence="2 3">
    <name type="scientific">Thyridium curvatum</name>
    <dbReference type="NCBI Taxonomy" id="1093900"/>
    <lineage>
        <taxon>Eukaryota</taxon>
        <taxon>Fungi</taxon>
        <taxon>Dikarya</taxon>
        <taxon>Ascomycota</taxon>
        <taxon>Pezizomycotina</taxon>
        <taxon>Sordariomycetes</taxon>
        <taxon>Sordariomycetidae</taxon>
        <taxon>Thyridiales</taxon>
        <taxon>Thyridiaceae</taxon>
        <taxon>Thyridium</taxon>
    </lineage>
</organism>
<gene>
    <name evidence="2" type="ORF">E0L32_008804</name>
</gene>